<reference evidence="6 7" key="1">
    <citation type="submission" date="2023-11" db="EMBL/GenBank/DDBJ databases">
        <title>Halocaridina rubra genome assembly.</title>
        <authorList>
            <person name="Smith C."/>
        </authorList>
    </citation>
    <scope>NUCLEOTIDE SEQUENCE [LARGE SCALE GENOMIC DNA]</scope>
    <source>
        <strain evidence="6">EP-1</strain>
        <tissue evidence="6">Whole</tissue>
    </source>
</reference>
<keyword evidence="3 6" id="KW-0808">Transferase</keyword>
<dbReference type="InterPro" id="IPR050087">
    <property type="entry name" value="AON_synthase_class-II"/>
</dbReference>
<name>A0AAN8ZTQ8_HALRR</name>
<dbReference type="Proteomes" id="UP001381693">
    <property type="component" value="Unassembled WGS sequence"/>
</dbReference>
<dbReference type="GO" id="GO:0005739">
    <property type="term" value="C:mitochondrion"/>
    <property type="evidence" value="ECO:0007669"/>
    <property type="project" value="TreeGrafter"/>
</dbReference>
<keyword evidence="7" id="KW-1185">Reference proteome</keyword>
<dbReference type="Gene3D" id="3.90.1150.10">
    <property type="entry name" value="Aspartate Aminotransferase, domain 1"/>
    <property type="match status" value="2"/>
</dbReference>
<comment type="cofactor">
    <cofactor evidence="1">
        <name>pyridoxal 5'-phosphate</name>
        <dbReference type="ChEBI" id="CHEBI:597326"/>
    </cofactor>
</comment>
<protein>
    <submittedName>
        <fullName evidence="6">5-aminolevulinate synthase, nonspecific, mitochondrial</fullName>
        <ecNumber evidence="6">2.3.1.37</ecNumber>
    </submittedName>
</protein>
<evidence type="ECO:0000256" key="1">
    <source>
        <dbReference type="ARBA" id="ARBA00001933"/>
    </source>
</evidence>
<dbReference type="CDD" id="cd06454">
    <property type="entry name" value="KBL_like"/>
    <property type="match status" value="1"/>
</dbReference>
<gene>
    <name evidence="6" type="primary">ALAS1</name>
    <name evidence="6" type="ORF">SK128_025382</name>
</gene>
<evidence type="ECO:0000256" key="4">
    <source>
        <dbReference type="ARBA" id="ARBA00023315"/>
    </source>
</evidence>
<dbReference type="GO" id="GO:0006783">
    <property type="term" value="P:heme biosynthetic process"/>
    <property type="evidence" value="ECO:0007669"/>
    <property type="project" value="TreeGrafter"/>
</dbReference>
<dbReference type="GO" id="GO:0042541">
    <property type="term" value="P:hemoglobin biosynthetic process"/>
    <property type="evidence" value="ECO:0007669"/>
    <property type="project" value="TreeGrafter"/>
</dbReference>
<dbReference type="GO" id="GO:0048821">
    <property type="term" value="P:erythrocyte development"/>
    <property type="evidence" value="ECO:0007669"/>
    <property type="project" value="TreeGrafter"/>
</dbReference>
<dbReference type="EMBL" id="JAXCGZ010017366">
    <property type="protein sequence ID" value="KAK7068226.1"/>
    <property type="molecule type" value="Genomic_DNA"/>
</dbReference>
<comment type="similarity">
    <text evidence="2">Belongs to the class-II pyridoxal-phosphate-dependent aminotransferase family.</text>
</comment>
<dbReference type="InterPro" id="IPR004839">
    <property type="entry name" value="Aminotransferase_I/II_large"/>
</dbReference>
<dbReference type="PANTHER" id="PTHR13693">
    <property type="entry name" value="CLASS II AMINOTRANSFERASE/8-AMINO-7-OXONONANOATE SYNTHASE"/>
    <property type="match status" value="1"/>
</dbReference>
<dbReference type="InterPro" id="IPR015422">
    <property type="entry name" value="PyrdxlP-dep_Trfase_small"/>
</dbReference>
<evidence type="ECO:0000256" key="3">
    <source>
        <dbReference type="ARBA" id="ARBA00022679"/>
    </source>
</evidence>
<keyword evidence="4 6" id="KW-0012">Acyltransferase</keyword>
<dbReference type="GO" id="GO:0003870">
    <property type="term" value="F:5-aminolevulinate synthase activity"/>
    <property type="evidence" value="ECO:0007669"/>
    <property type="project" value="UniProtKB-EC"/>
</dbReference>
<evidence type="ECO:0000259" key="5">
    <source>
        <dbReference type="Pfam" id="PF00155"/>
    </source>
</evidence>
<proteinExistence type="inferred from homology"/>
<dbReference type="Gene3D" id="3.40.640.10">
    <property type="entry name" value="Type I PLP-dependent aspartate aminotransferase-like (Major domain)"/>
    <property type="match status" value="2"/>
</dbReference>
<evidence type="ECO:0000313" key="7">
    <source>
        <dbReference type="Proteomes" id="UP001381693"/>
    </source>
</evidence>
<accession>A0AAN8ZTQ8</accession>
<evidence type="ECO:0000256" key="2">
    <source>
        <dbReference type="ARBA" id="ARBA00008392"/>
    </source>
</evidence>
<dbReference type="SUPFAM" id="SSF53383">
    <property type="entry name" value="PLP-dependent transferases"/>
    <property type="match status" value="1"/>
</dbReference>
<organism evidence="6 7">
    <name type="scientific">Halocaridina rubra</name>
    <name type="common">Hawaiian red shrimp</name>
    <dbReference type="NCBI Taxonomy" id="373956"/>
    <lineage>
        <taxon>Eukaryota</taxon>
        <taxon>Metazoa</taxon>
        <taxon>Ecdysozoa</taxon>
        <taxon>Arthropoda</taxon>
        <taxon>Crustacea</taxon>
        <taxon>Multicrustacea</taxon>
        <taxon>Malacostraca</taxon>
        <taxon>Eumalacostraca</taxon>
        <taxon>Eucarida</taxon>
        <taxon>Decapoda</taxon>
        <taxon>Pleocyemata</taxon>
        <taxon>Caridea</taxon>
        <taxon>Atyoidea</taxon>
        <taxon>Atyidae</taxon>
        <taxon>Halocaridina</taxon>
    </lineage>
</organism>
<dbReference type="Pfam" id="PF00155">
    <property type="entry name" value="Aminotran_1_2"/>
    <property type="match status" value="2"/>
</dbReference>
<dbReference type="InterPro" id="IPR015421">
    <property type="entry name" value="PyrdxlP-dep_Trfase_major"/>
</dbReference>
<feature type="domain" description="Aminotransferase class I/classII large" evidence="5">
    <location>
        <begin position="138"/>
        <end position="298"/>
    </location>
</feature>
<dbReference type="AlphaFoldDB" id="A0AAN8ZTQ8"/>
<sequence length="570" mass="62861">MCPVLSRFVRSFNFLSSADSAEGEKKCPFLSSENLVKQASKEVQEDVINLAARETGPSEQETVQKNQGKCPFLASMDITENVVNKAQETGTAAFPYNDFFQEQIARKKADHSYRVFKKVARIADQFPKAKEYSWGEKDITVWCSNDYLGMSRHESVRSAVKKALEEHGAGAGGTRNISGNTVLHETLEAKLAEIHQKDAALLFTSCYVANDSTLFTLAKALPDCHIFSDEGNHASMIQGIRNSGAPKHIFRHNDPKHLEELLKSVDVSIPKIVAFETVHSMTGAVCPLEELCDLLTLTLNSQYSGMCTVPLAINSYTYFRLFETSVSHKYGAITFVDEVHAVGLYGENGAGIADRDGLHHKIDIVSGTLGKAFGNIGGYIAGNGALVDMIRSYAAGFIFTTSLPPTVVSGALAAVNALSSQEGRAMRATHQEVVRYLRTSLMDKGLPVEHCPSHIIPVHVGDPLLSTKVSDELIREYGHYVQAINYPTVPRGQEKLRIAPTPNHTIPMMDKFVSDLTTVWKQLDLPLMEKTCSEECTFCKKPLLFNALEARERCSEKCDKPYCPQLVECL</sequence>
<feature type="domain" description="Aminotransferase class I/classII large" evidence="5">
    <location>
        <begin position="326"/>
        <end position="514"/>
    </location>
</feature>
<evidence type="ECO:0000313" key="6">
    <source>
        <dbReference type="EMBL" id="KAK7068226.1"/>
    </source>
</evidence>
<dbReference type="GO" id="GO:0030170">
    <property type="term" value="F:pyridoxal phosphate binding"/>
    <property type="evidence" value="ECO:0007669"/>
    <property type="project" value="InterPro"/>
</dbReference>
<dbReference type="PANTHER" id="PTHR13693:SF102">
    <property type="entry name" value="2-AMINO-3-KETOBUTYRATE COENZYME A LIGASE, MITOCHONDRIAL"/>
    <property type="match status" value="1"/>
</dbReference>
<dbReference type="EC" id="2.3.1.37" evidence="6"/>
<comment type="caution">
    <text evidence="6">The sequence shown here is derived from an EMBL/GenBank/DDBJ whole genome shotgun (WGS) entry which is preliminary data.</text>
</comment>
<dbReference type="InterPro" id="IPR015424">
    <property type="entry name" value="PyrdxlP-dep_Trfase"/>
</dbReference>